<keyword evidence="4" id="KW-1185">Reference proteome</keyword>
<dbReference type="Pfam" id="PF07727">
    <property type="entry name" value="RVT_2"/>
    <property type="match status" value="2"/>
</dbReference>
<protein>
    <submittedName>
        <fullName evidence="3">Transposable element</fullName>
    </submittedName>
</protein>
<dbReference type="EMBL" id="NCKW01003596">
    <property type="protein sequence ID" value="POM75944.1"/>
    <property type="molecule type" value="Genomic_DNA"/>
</dbReference>
<name>A0A2P4YDS5_9STRA</name>
<evidence type="ECO:0000313" key="3">
    <source>
        <dbReference type="EMBL" id="POM75944.1"/>
    </source>
</evidence>
<feature type="domain" description="Reverse transcriptase Ty1/copia-type" evidence="2">
    <location>
        <begin position="112"/>
        <end position="187"/>
    </location>
</feature>
<gene>
    <name evidence="3" type="ORF">PHPALM_6881</name>
</gene>
<comment type="caution">
    <text evidence="3">The sequence shown here is derived from an EMBL/GenBank/DDBJ whole genome shotgun (WGS) entry which is preliminary data.</text>
</comment>
<sequence>MLETQFLNTPETMEEALRSPQQDEIWKLVKKQKSLDDKRVKLLTTKWVFCIKRDENGNILRYKARLVIHGCKQRFRVDYCDTYSLVVRIVTMLLVLLIASLLGLERSLKDVEQPAYFNDGRYRVCLLLKEFYGLKQAARFWYQTLHTRLVQIGFRRCAYDVGLYVKYIDGRIVLVMVYVDDIMVIRKPGDIDAVIEELRQTNCDEGPRTCKTLALHGNTL</sequence>
<feature type="transmembrane region" description="Helical" evidence="1">
    <location>
        <begin position="85"/>
        <end position="104"/>
    </location>
</feature>
<proteinExistence type="predicted"/>
<dbReference type="Proteomes" id="UP000237271">
    <property type="component" value="Unassembled WGS sequence"/>
</dbReference>
<keyword evidence="1" id="KW-1133">Transmembrane helix</keyword>
<dbReference type="AlphaFoldDB" id="A0A2P4YDS5"/>
<evidence type="ECO:0000259" key="2">
    <source>
        <dbReference type="Pfam" id="PF07727"/>
    </source>
</evidence>
<dbReference type="OrthoDB" id="119018at2759"/>
<reference evidence="3 4" key="1">
    <citation type="journal article" date="2017" name="Genome Biol. Evol.">
        <title>Phytophthora megakarya and P. palmivora, closely related causal agents of cacao black pod rot, underwent increases in genome sizes and gene numbers by different mechanisms.</title>
        <authorList>
            <person name="Ali S.S."/>
            <person name="Shao J."/>
            <person name="Lary D.J."/>
            <person name="Kronmiller B."/>
            <person name="Shen D."/>
            <person name="Strem M.D."/>
            <person name="Amoako-Attah I."/>
            <person name="Akrofi A.Y."/>
            <person name="Begoude B.A."/>
            <person name="Ten Hoopen G.M."/>
            <person name="Coulibaly K."/>
            <person name="Kebe B.I."/>
            <person name="Melnick R.L."/>
            <person name="Guiltinan M.J."/>
            <person name="Tyler B.M."/>
            <person name="Meinhardt L.W."/>
            <person name="Bailey B.A."/>
        </authorList>
    </citation>
    <scope>NUCLEOTIDE SEQUENCE [LARGE SCALE GENOMIC DNA]</scope>
    <source>
        <strain evidence="4">sbr112.9</strain>
    </source>
</reference>
<evidence type="ECO:0000256" key="1">
    <source>
        <dbReference type="SAM" id="Phobius"/>
    </source>
</evidence>
<keyword evidence="1" id="KW-0472">Membrane</keyword>
<dbReference type="InterPro" id="IPR013103">
    <property type="entry name" value="RVT_2"/>
</dbReference>
<accession>A0A2P4YDS5</accession>
<organism evidence="3 4">
    <name type="scientific">Phytophthora palmivora</name>
    <dbReference type="NCBI Taxonomy" id="4796"/>
    <lineage>
        <taxon>Eukaryota</taxon>
        <taxon>Sar</taxon>
        <taxon>Stramenopiles</taxon>
        <taxon>Oomycota</taxon>
        <taxon>Peronosporomycetes</taxon>
        <taxon>Peronosporales</taxon>
        <taxon>Peronosporaceae</taxon>
        <taxon>Phytophthora</taxon>
    </lineage>
</organism>
<feature type="domain" description="Reverse transcriptase Ty1/copia-type" evidence="2">
    <location>
        <begin position="24"/>
        <end position="100"/>
    </location>
</feature>
<keyword evidence="1" id="KW-0812">Transmembrane</keyword>
<evidence type="ECO:0000313" key="4">
    <source>
        <dbReference type="Proteomes" id="UP000237271"/>
    </source>
</evidence>